<protein>
    <submittedName>
        <fullName evidence="3">GL</fullName>
    </submittedName>
</protein>
<dbReference type="Proteomes" id="UP000038045">
    <property type="component" value="Unplaced"/>
</dbReference>
<sequence length="252" mass="29753">MKNVSLCLILLSSVSGDLLFYDTECPGKISKLEKSFYTGFNLSTMFSNFQTTNGDYELVSITYNLSRKNEIIRIDGAARFPRDQVWTKKYIPIKSWPVYLHPNCFKFYNNTNDCLPRMDAIIIYPINDKDVIEPFKFLNFQFNQIFPCNLENNLSLYRADLITLINNTAVFVPRTEPLIRIKNFSFEEFALDNLYKYDEFLEQYQRILKNMEKLEQFSINADVNYIYDFDEPLGPFKKIHDIVYDNGNIREV</sequence>
<evidence type="ECO:0000313" key="2">
    <source>
        <dbReference type="Proteomes" id="UP000038045"/>
    </source>
</evidence>
<name>A0A0N4ZVD9_PARTI</name>
<proteinExistence type="predicted"/>
<accession>A0A0N4ZVD9</accession>
<keyword evidence="2" id="KW-1185">Reference proteome</keyword>
<organism evidence="2 3">
    <name type="scientific">Parastrongyloides trichosuri</name>
    <name type="common">Possum-specific nematode worm</name>
    <dbReference type="NCBI Taxonomy" id="131310"/>
    <lineage>
        <taxon>Eukaryota</taxon>
        <taxon>Metazoa</taxon>
        <taxon>Ecdysozoa</taxon>
        <taxon>Nematoda</taxon>
        <taxon>Chromadorea</taxon>
        <taxon>Rhabditida</taxon>
        <taxon>Tylenchina</taxon>
        <taxon>Panagrolaimomorpha</taxon>
        <taxon>Strongyloidoidea</taxon>
        <taxon>Strongyloididae</taxon>
        <taxon>Parastrongyloides</taxon>
    </lineage>
</organism>
<keyword evidence="1" id="KW-0732">Signal</keyword>
<feature type="chain" id="PRO_5005892491" evidence="1">
    <location>
        <begin position="17"/>
        <end position="252"/>
    </location>
</feature>
<feature type="signal peptide" evidence="1">
    <location>
        <begin position="1"/>
        <end position="16"/>
    </location>
</feature>
<evidence type="ECO:0000256" key="1">
    <source>
        <dbReference type="SAM" id="SignalP"/>
    </source>
</evidence>
<reference evidence="3" key="1">
    <citation type="submission" date="2017-02" db="UniProtKB">
        <authorList>
            <consortium name="WormBaseParasite"/>
        </authorList>
    </citation>
    <scope>IDENTIFICATION</scope>
</reference>
<dbReference type="WBParaSite" id="PTRK_0001254400.1">
    <property type="protein sequence ID" value="PTRK_0001254400.1"/>
    <property type="gene ID" value="PTRK_0001254400"/>
</dbReference>
<dbReference type="AlphaFoldDB" id="A0A0N4ZVD9"/>
<evidence type="ECO:0000313" key="3">
    <source>
        <dbReference type="WBParaSite" id="PTRK_0001254400.1"/>
    </source>
</evidence>